<gene>
    <name evidence="1" type="ORF">CVT25_014245</name>
</gene>
<protein>
    <submittedName>
        <fullName evidence="1">Uncharacterized protein</fullName>
    </submittedName>
</protein>
<reference evidence="1 2" key="1">
    <citation type="journal article" date="2018" name="Evol. Lett.">
        <title>Horizontal gene cluster transfer increased hallucinogenic mushroom diversity.</title>
        <authorList>
            <person name="Reynolds H.T."/>
            <person name="Vijayakumar V."/>
            <person name="Gluck-Thaler E."/>
            <person name="Korotkin H.B."/>
            <person name="Matheny P.B."/>
            <person name="Slot J.C."/>
        </authorList>
    </citation>
    <scope>NUCLEOTIDE SEQUENCE [LARGE SCALE GENOMIC DNA]</scope>
    <source>
        <strain evidence="1 2">2631</strain>
    </source>
</reference>
<comment type="caution">
    <text evidence="1">The sequence shown here is derived from an EMBL/GenBank/DDBJ whole genome shotgun (WGS) entry which is preliminary data.</text>
</comment>
<dbReference type="InParanoid" id="A0A409XJP3"/>
<dbReference type="Proteomes" id="UP000283269">
    <property type="component" value="Unassembled WGS sequence"/>
</dbReference>
<dbReference type="AlphaFoldDB" id="A0A409XJP3"/>
<organism evidence="1 2">
    <name type="scientific">Psilocybe cyanescens</name>
    <dbReference type="NCBI Taxonomy" id="93625"/>
    <lineage>
        <taxon>Eukaryota</taxon>
        <taxon>Fungi</taxon>
        <taxon>Dikarya</taxon>
        <taxon>Basidiomycota</taxon>
        <taxon>Agaricomycotina</taxon>
        <taxon>Agaricomycetes</taxon>
        <taxon>Agaricomycetidae</taxon>
        <taxon>Agaricales</taxon>
        <taxon>Agaricineae</taxon>
        <taxon>Strophariaceae</taxon>
        <taxon>Psilocybe</taxon>
    </lineage>
</organism>
<name>A0A409XJP3_PSICY</name>
<evidence type="ECO:0000313" key="1">
    <source>
        <dbReference type="EMBL" id="PPQ90985.1"/>
    </source>
</evidence>
<dbReference type="EMBL" id="NHYD01001495">
    <property type="protein sequence ID" value="PPQ90985.1"/>
    <property type="molecule type" value="Genomic_DNA"/>
</dbReference>
<evidence type="ECO:0000313" key="2">
    <source>
        <dbReference type="Proteomes" id="UP000283269"/>
    </source>
</evidence>
<sequence>MTDPLHCRSSCGVELSVELEIHIKFGLNIELDFDVNARPIYTHHTQVPNTGAHRCGARACVGKVNVARMPYFLVEQDLGTLLVFVNATDRFLNISRC</sequence>
<keyword evidence="2" id="KW-1185">Reference proteome</keyword>
<proteinExistence type="predicted"/>
<accession>A0A409XJP3</accession>